<dbReference type="KEGG" id="psoj:PHYSODRAFT_322974"/>
<evidence type="ECO:0000313" key="1">
    <source>
        <dbReference type="EMBL" id="EGZ29459.1"/>
    </source>
</evidence>
<dbReference type="InParanoid" id="G4YKW7"/>
<accession>G4YKW7</accession>
<dbReference type="Gene3D" id="3.30.420.10">
    <property type="entry name" value="Ribonuclease H-like superfamily/Ribonuclease H"/>
    <property type="match status" value="1"/>
</dbReference>
<dbReference type="RefSeq" id="XP_009516734.1">
    <property type="nucleotide sequence ID" value="XM_009518439.1"/>
</dbReference>
<dbReference type="AlphaFoldDB" id="G4YKW7"/>
<keyword evidence="2" id="KW-1185">Reference proteome</keyword>
<name>G4YKW7_PHYSP</name>
<dbReference type="Proteomes" id="UP000002640">
    <property type="component" value="Unassembled WGS sequence"/>
</dbReference>
<gene>
    <name evidence="1" type="ORF">PHYSODRAFT_322974</name>
</gene>
<evidence type="ECO:0008006" key="3">
    <source>
        <dbReference type="Google" id="ProtNLM"/>
    </source>
</evidence>
<reference evidence="1 2" key="1">
    <citation type="journal article" date="2006" name="Science">
        <title>Phytophthora genome sequences uncover evolutionary origins and mechanisms of pathogenesis.</title>
        <authorList>
            <person name="Tyler B.M."/>
            <person name="Tripathy S."/>
            <person name="Zhang X."/>
            <person name="Dehal P."/>
            <person name="Jiang R.H."/>
            <person name="Aerts A."/>
            <person name="Arredondo F.D."/>
            <person name="Baxter L."/>
            <person name="Bensasson D."/>
            <person name="Beynon J.L."/>
            <person name="Chapman J."/>
            <person name="Damasceno C.M."/>
            <person name="Dorrance A.E."/>
            <person name="Dou D."/>
            <person name="Dickerman A.W."/>
            <person name="Dubchak I.L."/>
            <person name="Garbelotto M."/>
            <person name="Gijzen M."/>
            <person name="Gordon S.G."/>
            <person name="Govers F."/>
            <person name="Grunwald N.J."/>
            <person name="Huang W."/>
            <person name="Ivors K.L."/>
            <person name="Jones R.W."/>
            <person name="Kamoun S."/>
            <person name="Krampis K."/>
            <person name="Lamour K.H."/>
            <person name="Lee M.K."/>
            <person name="McDonald W.H."/>
            <person name="Medina M."/>
            <person name="Meijer H.J."/>
            <person name="Nordberg E.K."/>
            <person name="Maclean D.J."/>
            <person name="Ospina-Giraldo M.D."/>
            <person name="Morris P.F."/>
            <person name="Phuntumart V."/>
            <person name="Putnam N.H."/>
            <person name="Rash S."/>
            <person name="Rose J.K."/>
            <person name="Sakihama Y."/>
            <person name="Salamov A.A."/>
            <person name="Savidor A."/>
            <person name="Scheuring C.F."/>
            <person name="Smith B.M."/>
            <person name="Sobral B.W."/>
            <person name="Terry A."/>
            <person name="Torto-Alalibo T.A."/>
            <person name="Win J."/>
            <person name="Xu Z."/>
            <person name="Zhang H."/>
            <person name="Grigoriev I.V."/>
            <person name="Rokhsar D.S."/>
            <person name="Boore J.L."/>
        </authorList>
    </citation>
    <scope>NUCLEOTIDE SEQUENCE [LARGE SCALE GENOMIC DNA]</scope>
    <source>
        <strain evidence="1 2">P6497</strain>
    </source>
</reference>
<sequence length="163" mass="18407">MEQGVRVSPEVGLVHYATRRGSIKMEVNAEFVDEVYDAVEAHDVYRDHFLGKTIVIVLDNAPAHCQTEDLVQQRADLELLRLGPYSPMCNPIEARIKAYLGLSHDEMINVPHGQKTERRMRLLEIAVEHCMPCIDMRLVNKMARHCALSVAAAIRSEPMENGT</sequence>
<evidence type="ECO:0000313" key="2">
    <source>
        <dbReference type="Proteomes" id="UP000002640"/>
    </source>
</evidence>
<dbReference type="GO" id="GO:0003676">
    <property type="term" value="F:nucleic acid binding"/>
    <property type="evidence" value="ECO:0007669"/>
    <property type="project" value="InterPro"/>
</dbReference>
<dbReference type="InterPro" id="IPR036397">
    <property type="entry name" value="RNaseH_sf"/>
</dbReference>
<proteinExistence type="predicted"/>
<dbReference type="GeneID" id="20644880"/>
<organism evidence="1 2">
    <name type="scientific">Phytophthora sojae (strain P6497)</name>
    <name type="common">Soybean stem and root rot agent</name>
    <name type="synonym">Phytophthora megasperma f. sp. glycines</name>
    <dbReference type="NCBI Taxonomy" id="1094619"/>
    <lineage>
        <taxon>Eukaryota</taxon>
        <taxon>Sar</taxon>
        <taxon>Stramenopiles</taxon>
        <taxon>Oomycota</taxon>
        <taxon>Peronosporomycetes</taxon>
        <taxon>Peronosporales</taxon>
        <taxon>Peronosporaceae</taxon>
        <taxon>Phytophthora</taxon>
    </lineage>
</organism>
<protein>
    <recommendedName>
        <fullName evidence="3">Tc1-like transposase DDE domain-containing protein</fullName>
    </recommendedName>
</protein>
<dbReference type="EMBL" id="JH159151">
    <property type="protein sequence ID" value="EGZ29459.1"/>
    <property type="molecule type" value="Genomic_DNA"/>
</dbReference>